<dbReference type="PANTHER" id="PTHR43201">
    <property type="entry name" value="ACYL-COA SYNTHETASE"/>
    <property type="match status" value="1"/>
</dbReference>
<comment type="similarity">
    <text evidence="1">Belongs to the ATP-dependent AMP-binding enzyme family.</text>
</comment>
<dbReference type="InterPro" id="IPR042099">
    <property type="entry name" value="ANL_N_sf"/>
</dbReference>
<dbReference type="PANTHER" id="PTHR43201:SF5">
    <property type="entry name" value="MEDIUM-CHAIN ACYL-COA LIGASE ACSF2, MITOCHONDRIAL"/>
    <property type="match status" value="1"/>
</dbReference>
<dbReference type="Gene3D" id="3.40.50.12780">
    <property type="entry name" value="N-terminal domain of ligase-like"/>
    <property type="match status" value="1"/>
</dbReference>
<dbReference type="Proteomes" id="UP000654345">
    <property type="component" value="Unassembled WGS sequence"/>
</dbReference>
<dbReference type="SUPFAM" id="SSF56801">
    <property type="entry name" value="Acetyl-CoA synthetase-like"/>
    <property type="match status" value="1"/>
</dbReference>
<evidence type="ECO:0000256" key="1">
    <source>
        <dbReference type="ARBA" id="ARBA00006432"/>
    </source>
</evidence>
<reference evidence="4 5" key="1">
    <citation type="journal article" date="2021" name="Int. J. Syst. Evol. Microbiol.">
        <title>Reticulibacter mediterranei gen. nov., sp. nov., within the new family Reticulibacteraceae fam. nov., and Ktedonospora formicarum gen. nov., sp. nov., Ktedonobacter robiniae sp. nov., Dictyobacter formicarum sp. nov. and Dictyobacter arantiisoli sp. nov., belonging to the class Ktedonobacteria.</title>
        <authorList>
            <person name="Yabe S."/>
            <person name="Zheng Y."/>
            <person name="Wang C.M."/>
            <person name="Sakai Y."/>
            <person name="Abe K."/>
            <person name="Yokota A."/>
            <person name="Donadio S."/>
            <person name="Cavaletti L."/>
            <person name="Monciardini P."/>
        </authorList>
    </citation>
    <scope>NUCLEOTIDE SEQUENCE [LARGE SCALE GENOMIC DNA]</scope>
    <source>
        <strain evidence="4 5">SOSP1-30</strain>
    </source>
</reference>
<protein>
    <recommendedName>
        <fullName evidence="3">AMP-dependent synthetase/ligase domain-containing protein</fullName>
    </recommendedName>
</protein>
<evidence type="ECO:0000259" key="3">
    <source>
        <dbReference type="Pfam" id="PF00501"/>
    </source>
</evidence>
<dbReference type="RefSeq" id="WP_201372602.1">
    <property type="nucleotide sequence ID" value="NZ_BNJG01000002.1"/>
</dbReference>
<feature type="domain" description="AMP-dependent synthetase/ligase" evidence="3">
    <location>
        <begin position="37"/>
        <end position="241"/>
    </location>
</feature>
<evidence type="ECO:0000313" key="5">
    <source>
        <dbReference type="Proteomes" id="UP000654345"/>
    </source>
</evidence>
<organism evidence="4 5">
    <name type="scientific">Ktedonobacter robiniae</name>
    <dbReference type="NCBI Taxonomy" id="2778365"/>
    <lineage>
        <taxon>Bacteria</taxon>
        <taxon>Bacillati</taxon>
        <taxon>Chloroflexota</taxon>
        <taxon>Ktedonobacteria</taxon>
        <taxon>Ktedonobacterales</taxon>
        <taxon>Ktedonobacteraceae</taxon>
        <taxon>Ktedonobacter</taxon>
    </lineage>
</organism>
<keyword evidence="2" id="KW-0436">Ligase</keyword>
<dbReference type="InterPro" id="IPR000873">
    <property type="entry name" value="AMP-dep_synth/lig_dom"/>
</dbReference>
<evidence type="ECO:0000313" key="4">
    <source>
        <dbReference type="EMBL" id="GHO56006.1"/>
    </source>
</evidence>
<keyword evidence="5" id="KW-1185">Reference proteome</keyword>
<comment type="caution">
    <text evidence="4">The sequence shown here is derived from an EMBL/GenBank/DDBJ whole genome shotgun (WGS) entry which is preliminary data.</text>
</comment>
<accession>A0ABQ3UTC0</accession>
<proteinExistence type="inferred from homology"/>
<sequence length="252" mass="27221">MSQQTPARTIQEIEAIERIPLEERFGARSTYDLIRAMAAQDPDRPAIALPAGVVCSDRATHLSAGALLKGVHQTANLGVEATDVIAELLPNLLEAHLLFWGGQAAGIVCPIQPGVPVEHAIELLQAAQAKVLVVPGPQVNQDLWRKAEAVRREVKSITSVLQVRGPGKERDAVYAFDALVGEYPADHLHTGREITLDDLAVSFSPSSTTGVLVLVPLTHGKLLYTAWALGLVTRLAPEEVLLRGLSRFFQGW</sequence>
<dbReference type="Pfam" id="PF00501">
    <property type="entry name" value="AMP-binding"/>
    <property type="match status" value="1"/>
</dbReference>
<name>A0ABQ3UTC0_9CHLR</name>
<dbReference type="EMBL" id="BNJG01000002">
    <property type="protein sequence ID" value="GHO56006.1"/>
    <property type="molecule type" value="Genomic_DNA"/>
</dbReference>
<gene>
    <name evidence="4" type="ORF">KSB_44810</name>
</gene>
<evidence type="ECO:0000256" key="2">
    <source>
        <dbReference type="ARBA" id="ARBA00022598"/>
    </source>
</evidence>